<feature type="compositionally biased region" description="Basic and acidic residues" evidence="2">
    <location>
        <begin position="11"/>
        <end position="20"/>
    </location>
</feature>
<keyword evidence="1" id="KW-0175">Coiled coil</keyword>
<evidence type="ECO:0000313" key="4">
    <source>
        <dbReference type="EMBL" id="QDV69817.1"/>
    </source>
</evidence>
<dbReference type="EMBL" id="CP036348">
    <property type="protein sequence ID" value="QDV69817.1"/>
    <property type="molecule type" value="Genomic_DNA"/>
</dbReference>
<feature type="domain" description="ATPase AAA-type core" evidence="3">
    <location>
        <begin position="382"/>
        <end position="906"/>
    </location>
</feature>
<dbReference type="Pfam" id="PF13304">
    <property type="entry name" value="AAA_21"/>
    <property type="match status" value="1"/>
</dbReference>
<name>A0A518JW97_9BACT</name>
<dbReference type="Gene3D" id="3.40.50.300">
    <property type="entry name" value="P-loop containing nucleotide triphosphate hydrolases"/>
    <property type="match status" value="2"/>
</dbReference>
<reference evidence="4 5" key="1">
    <citation type="submission" date="2019-02" db="EMBL/GenBank/DDBJ databases">
        <title>Deep-cultivation of Planctomycetes and their phenomic and genomic characterization uncovers novel biology.</title>
        <authorList>
            <person name="Wiegand S."/>
            <person name="Jogler M."/>
            <person name="Boedeker C."/>
            <person name="Pinto D."/>
            <person name="Vollmers J."/>
            <person name="Rivas-Marin E."/>
            <person name="Kohn T."/>
            <person name="Peeters S.H."/>
            <person name="Heuer A."/>
            <person name="Rast P."/>
            <person name="Oberbeckmann S."/>
            <person name="Bunk B."/>
            <person name="Jeske O."/>
            <person name="Meyerdierks A."/>
            <person name="Storesund J.E."/>
            <person name="Kallscheuer N."/>
            <person name="Luecker S."/>
            <person name="Lage O.M."/>
            <person name="Pohl T."/>
            <person name="Merkel B.J."/>
            <person name="Hornburger P."/>
            <person name="Mueller R.-W."/>
            <person name="Bruemmer F."/>
            <person name="Labrenz M."/>
            <person name="Spormann A.M."/>
            <person name="Op den Camp H."/>
            <person name="Overmann J."/>
            <person name="Amann R."/>
            <person name="Jetten M.S.M."/>
            <person name="Mascher T."/>
            <person name="Medema M.H."/>
            <person name="Devos D.P."/>
            <person name="Kaster A.-K."/>
            <person name="Ovreas L."/>
            <person name="Rohde M."/>
            <person name="Galperin M.Y."/>
            <person name="Jogler C."/>
        </authorList>
    </citation>
    <scope>NUCLEOTIDE SEQUENCE [LARGE SCALE GENOMIC DNA]</scope>
    <source>
        <strain evidence="4 5">Poly24</strain>
    </source>
</reference>
<dbReference type="Gene3D" id="3.20.20.140">
    <property type="entry name" value="Metal-dependent hydrolases"/>
    <property type="match status" value="1"/>
</dbReference>
<organism evidence="4 5">
    <name type="scientific">Rosistilla carotiformis</name>
    <dbReference type="NCBI Taxonomy" id="2528017"/>
    <lineage>
        <taxon>Bacteria</taxon>
        <taxon>Pseudomonadati</taxon>
        <taxon>Planctomycetota</taxon>
        <taxon>Planctomycetia</taxon>
        <taxon>Pirellulales</taxon>
        <taxon>Pirellulaceae</taxon>
        <taxon>Rosistilla</taxon>
    </lineage>
</organism>
<gene>
    <name evidence="4" type="ORF">Poly24_35340</name>
</gene>
<accession>A0A518JW97</accession>
<dbReference type="GO" id="GO:0000731">
    <property type="term" value="P:DNA synthesis involved in DNA repair"/>
    <property type="evidence" value="ECO:0007669"/>
    <property type="project" value="TreeGrafter"/>
</dbReference>
<dbReference type="Proteomes" id="UP000315082">
    <property type="component" value="Chromosome"/>
</dbReference>
<protein>
    <recommendedName>
        <fullName evidence="3">ATPase AAA-type core domain-containing protein</fullName>
    </recommendedName>
</protein>
<evidence type="ECO:0000259" key="3">
    <source>
        <dbReference type="Pfam" id="PF13304"/>
    </source>
</evidence>
<feature type="compositionally biased region" description="Polar residues" evidence="2">
    <location>
        <begin position="1"/>
        <end position="10"/>
    </location>
</feature>
<dbReference type="SUPFAM" id="SSF89550">
    <property type="entry name" value="PHP domain-like"/>
    <property type="match status" value="1"/>
</dbReference>
<dbReference type="InterPro" id="IPR016195">
    <property type="entry name" value="Pol/histidinol_Pase-like"/>
</dbReference>
<dbReference type="InterPro" id="IPR027417">
    <property type="entry name" value="P-loop_NTPase"/>
</dbReference>
<keyword evidence="5" id="KW-1185">Reference proteome</keyword>
<dbReference type="GO" id="GO:0006302">
    <property type="term" value="P:double-strand break repair"/>
    <property type="evidence" value="ECO:0007669"/>
    <property type="project" value="TreeGrafter"/>
</dbReference>
<dbReference type="PANTHER" id="PTHR32182:SF0">
    <property type="entry name" value="DNA REPLICATION AND REPAIR PROTEIN RECF"/>
    <property type="match status" value="1"/>
</dbReference>
<dbReference type="PANTHER" id="PTHR32182">
    <property type="entry name" value="DNA REPLICATION AND REPAIR PROTEIN RECF"/>
    <property type="match status" value="1"/>
</dbReference>
<dbReference type="AlphaFoldDB" id="A0A518JW97"/>
<sequence length="966" mass="110226">MQSKDYCSPQTKEEEGHDELSRPIWARVDFVRAQPDNTDSDDVSLSRRGASASDTIRMVLYGLMLRRREQTWNYRLLEEDFRRLMFDVEDVWMSDSKGVFDQGTTWVRANFHMHTKADKEFKYNGDESQFVSNYVDAMKTAEIRVGVITNHNKFDRDEYKALAKAAKKQKILLLPGVELSVKDGANGIHTLIVFSPDWITNQETKNYIQNFLDVTFAGIANFENENGRSNHDLNDTIRELDKFQRDYFIVFAHVEAGSGLWKELAGGRLGELGKHPPFRKRCLGFQKVRTRDDRTKVQGHLGDFYPAEVEGCDCKSIEEIGKGKQCDLKLGAFTFDAVKFALLDYKHRVSTEPPVSKHSRLDWVEFHGSRLDGIHIDLSPELNTLIGIRGSGKSSIIECVRYALGIELPENADKDGYKEGAIRHALGSGGKITLGVTDRHGKKYEIRRILGQKPDVYIEGDVQPGISIQETILHKPIYFGQKDLSSKDPGFEKDLVEKLVGQALEGVRRSIVERQSQVRETVGKLKKLSNAADREQEVLAKKQDAQHRLKVFNDHGVEEKLKKQVAFNSDSHFIGKVTTLVERYLQSLNEMVEEFEPEFAEHSSYESEHNAEFFANFMKTFGQIQEGFETVKSHIEAATATLGELDRLATEFEKSKDELKEEFAEESRKLLEELKDKGASSVEPDDILKLKKIIDETEDELKQVKKEKDEKSAIDNVLLQHLVTLTDEYHNEFKLIEQRLQAINKEETGLQIEIGYRGDKAGFLNYLVDTFKGSKIRKDKLQLIADKFVDGAAVYRDMEAARTTLGNSAATFEQWFEENLQSLLTWQVPNSYTIKYHGKKLKSHSLGQRASALILFVLSQRDSDVVIIDQPEDDLDNQTIYDDVIKLIRRLKPETQFVFATHNPNIPVLGDSEQIASCTCEEDIQVALGSIDCPNQQQAIVTIMEGGREAFKRRRDIYEMWSERTS</sequence>
<evidence type="ECO:0000256" key="1">
    <source>
        <dbReference type="SAM" id="Coils"/>
    </source>
</evidence>
<dbReference type="SUPFAM" id="SSF52540">
    <property type="entry name" value="P-loop containing nucleoside triphosphate hydrolases"/>
    <property type="match status" value="1"/>
</dbReference>
<feature type="coiled-coil region" evidence="1">
    <location>
        <begin position="642"/>
        <end position="746"/>
    </location>
</feature>
<dbReference type="InterPro" id="IPR003959">
    <property type="entry name" value="ATPase_AAA_core"/>
</dbReference>
<dbReference type="RefSeq" id="WP_231753191.1">
    <property type="nucleotide sequence ID" value="NZ_CP036348.1"/>
</dbReference>
<evidence type="ECO:0000313" key="5">
    <source>
        <dbReference type="Proteomes" id="UP000315082"/>
    </source>
</evidence>
<dbReference type="InterPro" id="IPR054787">
    <property type="entry name" value="TrlF_ATPase"/>
</dbReference>
<evidence type="ECO:0000256" key="2">
    <source>
        <dbReference type="SAM" id="MobiDB-lite"/>
    </source>
</evidence>
<dbReference type="NCBIfam" id="NF045780">
    <property type="entry name" value="TrlF_fam_ATP"/>
    <property type="match status" value="1"/>
</dbReference>
<proteinExistence type="predicted"/>
<feature type="region of interest" description="Disordered" evidence="2">
    <location>
        <begin position="1"/>
        <end position="20"/>
    </location>
</feature>
<dbReference type="KEGG" id="rcf:Poly24_35340"/>